<feature type="domain" description="Phenol hydroxylase-like C-terminal dimerisation" evidence="6">
    <location>
        <begin position="555"/>
        <end position="692"/>
    </location>
</feature>
<keyword evidence="4" id="KW-0560">Oxidoreductase</keyword>
<sequence length="703" mass="78433">MATIKPPQTWKAGYAQPSETATWTLEDFNSTEDGKKFHHVTPPFDESLSSITHNSLGLNTVRTWPTLYNGTESPQGVPNWWNPPEEVDVLICGAGPFGLEMALSLARQGVTFRIIDKEEAPLLAGRADALHPRSLEILHSWGLAYEFAEEGPILHHTVFFRNGEKMIYSRAYQSDSRYRGSHIITQAQIEKIYIRDILRHKVLVERSTIVDQFAVESDSSTAYPVRANLKNLKTGKPQTVKAKFLIGAEGAASGIRKQLGIPFDGVTTDIHWGITDCKFETDYPYITTFGVVVNTEHGGCIVVPREDGYTRIYTKLSGERVKELAEDHRESGGRVDAHTITPDDVLEQTNRVFAPFKVSFAAPVSWFAVWKVSERVARSFSSPSLRVHLGGDASHVHSVFGAFGLNSSIYDASNLSWKVGLCARNLASTTSLLPSYDLERRLFANRVIRASGAYMRFVSGSDLPLAQLRGEGDELETYLDDLPALDGTREGDMKWLGEFFAQQKMFVIGFEVPTPISTICPPMNENGKPRPITVENGRRAPNPRICFDEGTTGYLYDKMTGVSRFHILIFGSNLQGTVRAQLARLSQQTLGPKGFFAKYGGRAMFNIVLVLKALTHEKEDLLKAEEMQNLRDFATVVYDDRSPDEDAHYWYGINHARGAVVAVRPDLWVGMSCWPEETSMLEEYFGGFLIKQGELSNGVHEST</sequence>
<dbReference type="InterPro" id="IPR038220">
    <property type="entry name" value="PHOX_C_sf"/>
</dbReference>
<name>A0ABR4AUS5_9LECA</name>
<accession>A0ABR4AUS5</accession>
<comment type="caution">
    <text evidence="7">The sequence shown here is derived from an EMBL/GenBank/DDBJ whole genome shotgun (WGS) entry which is preliminary data.</text>
</comment>
<organism evidence="7 8">
    <name type="scientific">Lepraria finkii</name>
    <dbReference type="NCBI Taxonomy" id="1340010"/>
    <lineage>
        <taxon>Eukaryota</taxon>
        <taxon>Fungi</taxon>
        <taxon>Dikarya</taxon>
        <taxon>Ascomycota</taxon>
        <taxon>Pezizomycotina</taxon>
        <taxon>Lecanoromycetes</taxon>
        <taxon>OSLEUM clade</taxon>
        <taxon>Lecanoromycetidae</taxon>
        <taxon>Lecanorales</taxon>
        <taxon>Lecanorineae</taxon>
        <taxon>Stereocaulaceae</taxon>
        <taxon>Lepraria</taxon>
    </lineage>
</organism>
<evidence type="ECO:0000259" key="6">
    <source>
        <dbReference type="Pfam" id="PF07976"/>
    </source>
</evidence>
<dbReference type="Gene3D" id="3.50.50.60">
    <property type="entry name" value="FAD/NAD(P)-binding domain"/>
    <property type="match status" value="1"/>
</dbReference>
<dbReference type="PANTHER" id="PTHR43004:SF20">
    <property type="entry name" value="2-MONOOXYGENASE, PUTATIVE (AFU_ORTHOLOGUE AFUA_1G13660)-RELATED"/>
    <property type="match status" value="1"/>
</dbReference>
<protein>
    <recommendedName>
        <fullName evidence="9">FAD-binding domain-containing protein</fullName>
    </recommendedName>
</protein>
<comment type="similarity">
    <text evidence="1">Belongs to the PheA/TfdB FAD monooxygenase family.</text>
</comment>
<evidence type="ECO:0000313" key="8">
    <source>
        <dbReference type="Proteomes" id="UP001590951"/>
    </source>
</evidence>
<proteinExistence type="inferred from homology"/>
<keyword evidence="3" id="KW-0274">FAD</keyword>
<dbReference type="InterPro" id="IPR036188">
    <property type="entry name" value="FAD/NAD-bd_sf"/>
</dbReference>
<evidence type="ECO:0000256" key="2">
    <source>
        <dbReference type="ARBA" id="ARBA00022630"/>
    </source>
</evidence>
<dbReference type="SUPFAM" id="SSF51905">
    <property type="entry name" value="FAD/NAD(P)-binding domain"/>
    <property type="match status" value="1"/>
</dbReference>
<keyword evidence="2" id="KW-0285">Flavoprotein</keyword>
<dbReference type="InterPro" id="IPR036249">
    <property type="entry name" value="Thioredoxin-like_sf"/>
</dbReference>
<keyword evidence="8" id="KW-1185">Reference proteome</keyword>
<evidence type="ECO:0000259" key="5">
    <source>
        <dbReference type="Pfam" id="PF01494"/>
    </source>
</evidence>
<dbReference type="InterPro" id="IPR050641">
    <property type="entry name" value="RIFMO-like"/>
</dbReference>
<evidence type="ECO:0000313" key="7">
    <source>
        <dbReference type="EMBL" id="KAL2049240.1"/>
    </source>
</evidence>
<evidence type="ECO:0000256" key="4">
    <source>
        <dbReference type="ARBA" id="ARBA00023002"/>
    </source>
</evidence>
<feature type="domain" description="FAD-binding" evidence="5">
    <location>
        <begin position="86"/>
        <end position="450"/>
    </location>
</feature>
<dbReference type="PRINTS" id="PR00420">
    <property type="entry name" value="RNGMNOXGNASE"/>
</dbReference>
<dbReference type="SUPFAM" id="SSF52833">
    <property type="entry name" value="Thioredoxin-like"/>
    <property type="match status" value="1"/>
</dbReference>
<evidence type="ECO:0000256" key="3">
    <source>
        <dbReference type="ARBA" id="ARBA00022827"/>
    </source>
</evidence>
<gene>
    <name evidence="7" type="ORF">ABVK25_010507</name>
</gene>
<dbReference type="EMBL" id="JBHFEH010000068">
    <property type="protein sequence ID" value="KAL2049240.1"/>
    <property type="molecule type" value="Genomic_DNA"/>
</dbReference>
<dbReference type="InterPro" id="IPR012941">
    <property type="entry name" value="Phe_hydrox_C_dim_dom"/>
</dbReference>
<evidence type="ECO:0000256" key="1">
    <source>
        <dbReference type="ARBA" id="ARBA00007801"/>
    </source>
</evidence>
<dbReference type="Gene3D" id="3.30.9.10">
    <property type="entry name" value="D-Amino Acid Oxidase, subunit A, domain 2"/>
    <property type="match status" value="1"/>
</dbReference>
<dbReference type="InterPro" id="IPR002938">
    <property type="entry name" value="FAD-bd"/>
</dbReference>
<dbReference type="Pfam" id="PF01494">
    <property type="entry name" value="FAD_binding_3"/>
    <property type="match status" value="1"/>
</dbReference>
<evidence type="ECO:0008006" key="9">
    <source>
        <dbReference type="Google" id="ProtNLM"/>
    </source>
</evidence>
<dbReference type="Pfam" id="PF07976">
    <property type="entry name" value="Phe_hydrox_dim"/>
    <property type="match status" value="1"/>
</dbReference>
<dbReference type="Gene3D" id="3.40.30.20">
    <property type="match status" value="1"/>
</dbReference>
<dbReference type="PANTHER" id="PTHR43004">
    <property type="entry name" value="TRK SYSTEM POTASSIUM UPTAKE PROTEIN"/>
    <property type="match status" value="1"/>
</dbReference>
<dbReference type="Proteomes" id="UP001590951">
    <property type="component" value="Unassembled WGS sequence"/>
</dbReference>
<dbReference type="SUPFAM" id="SSF54373">
    <property type="entry name" value="FAD-linked reductases, C-terminal domain"/>
    <property type="match status" value="1"/>
</dbReference>
<reference evidence="7 8" key="1">
    <citation type="submission" date="2024-09" db="EMBL/GenBank/DDBJ databases">
        <title>Rethinking Asexuality: The Enigmatic Case of Functional Sexual Genes in Lepraria (Stereocaulaceae).</title>
        <authorList>
            <person name="Doellman M."/>
            <person name="Sun Y."/>
            <person name="Barcenas-Pena A."/>
            <person name="Lumbsch H.T."/>
            <person name="Grewe F."/>
        </authorList>
    </citation>
    <scope>NUCLEOTIDE SEQUENCE [LARGE SCALE GENOMIC DNA]</scope>
    <source>
        <strain evidence="7 8">Grewe 0041</strain>
    </source>
</reference>